<dbReference type="PANTHER" id="PTHR33657:SF6">
    <property type="entry name" value="SECRETED PROTEIN"/>
    <property type="match status" value="1"/>
</dbReference>
<dbReference type="EMBL" id="MCFJ01000022">
    <property type="protein sequence ID" value="ORY56639.1"/>
    <property type="molecule type" value="Genomic_DNA"/>
</dbReference>
<name>A0A1Y2DBJ5_9PEZI</name>
<dbReference type="Pfam" id="PF05630">
    <property type="entry name" value="NPP1"/>
    <property type="match status" value="1"/>
</dbReference>
<proteinExistence type="predicted"/>
<dbReference type="PIRSF" id="PIRSF029958">
    <property type="entry name" value="Necrosis-inducing_protein"/>
    <property type="match status" value="1"/>
</dbReference>
<dbReference type="InterPro" id="IPR008701">
    <property type="entry name" value="NPP1"/>
</dbReference>
<sequence>MAPWIIILMALWPLTLIGLAPKAYALPLGLYHDLLKREEPPKALGSHSEADYLRWQPSLDFDTDSCYNVPAIDTNGNLAQGLPVRNTCNECDCREMSDLDNNNVYVRKRCNHGWCVYLYDYYFEKDVAGGGKGDGGHRHEWEHIAVFVDVGSQGDTPRLDMVAASRHGGYETRVAGDVRMDRTHPKIVYHKEREGTHCFRFATEEDERIENHARRWFRGDVVAYDMWPSRQLRDKLMTYEWEGPATMAINDVNFKKDIEVARNGGAPGFDSNVDQ</sequence>
<feature type="signal peptide" evidence="1">
    <location>
        <begin position="1"/>
        <end position="25"/>
    </location>
</feature>
<reference evidence="2 3" key="1">
    <citation type="submission" date="2016-07" db="EMBL/GenBank/DDBJ databases">
        <title>Pervasive Adenine N6-methylation of Active Genes in Fungi.</title>
        <authorList>
            <consortium name="DOE Joint Genome Institute"/>
            <person name="Mondo S.J."/>
            <person name="Dannebaum R.O."/>
            <person name="Kuo R.C."/>
            <person name="Labutti K."/>
            <person name="Haridas S."/>
            <person name="Kuo A."/>
            <person name="Salamov A."/>
            <person name="Ahrendt S.R."/>
            <person name="Lipzen A."/>
            <person name="Sullivan W."/>
            <person name="Andreopoulos W.B."/>
            <person name="Clum A."/>
            <person name="Lindquist E."/>
            <person name="Daum C."/>
            <person name="Ramamoorthy G.K."/>
            <person name="Gryganskyi A."/>
            <person name="Culley D."/>
            <person name="Magnuson J.K."/>
            <person name="James T.Y."/>
            <person name="O'Malley M.A."/>
            <person name="Stajich J.E."/>
            <person name="Spatafora J.W."/>
            <person name="Visel A."/>
            <person name="Grigoriev I.V."/>
        </authorList>
    </citation>
    <scope>NUCLEOTIDE SEQUENCE [LARGE SCALE GENOMIC DNA]</scope>
    <source>
        <strain evidence="2 3">CBS 129021</strain>
    </source>
</reference>
<keyword evidence="3" id="KW-1185">Reference proteome</keyword>
<feature type="chain" id="PRO_5012395340" evidence="1">
    <location>
        <begin position="26"/>
        <end position="275"/>
    </location>
</feature>
<dbReference type="OrthoDB" id="89086at2759"/>
<gene>
    <name evidence="2" type="ORF">BCR38DRAFT_450805</name>
</gene>
<dbReference type="PANTHER" id="PTHR33657">
    <property type="entry name" value="DOMAIN PROTEIN, PUTATIVE (AFU_ORTHOLOGUE AFUA_5G00600)-RELATED"/>
    <property type="match status" value="1"/>
</dbReference>
<dbReference type="InParanoid" id="A0A1Y2DBJ5"/>
<dbReference type="GeneID" id="63777620"/>
<protein>
    <submittedName>
        <fullName evidence="2">Necrosis inducing protein-domain-containing protein</fullName>
    </submittedName>
</protein>
<dbReference type="RefSeq" id="XP_040710218.1">
    <property type="nucleotide sequence ID" value="XM_040861408.1"/>
</dbReference>
<evidence type="ECO:0000313" key="2">
    <source>
        <dbReference type="EMBL" id="ORY56639.1"/>
    </source>
</evidence>
<evidence type="ECO:0000256" key="1">
    <source>
        <dbReference type="SAM" id="SignalP"/>
    </source>
</evidence>
<evidence type="ECO:0000313" key="3">
    <source>
        <dbReference type="Proteomes" id="UP000193689"/>
    </source>
</evidence>
<organism evidence="2 3">
    <name type="scientific">Pseudomassariella vexata</name>
    <dbReference type="NCBI Taxonomy" id="1141098"/>
    <lineage>
        <taxon>Eukaryota</taxon>
        <taxon>Fungi</taxon>
        <taxon>Dikarya</taxon>
        <taxon>Ascomycota</taxon>
        <taxon>Pezizomycotina</taxon>
        <taxon>Sordariomycetes</taxon>
        <taxon>Xylariomycetidae</taxon>
        <taxon>Amphisphaeriales</taxon>
        <taxon>Pseudomassariaceae</taxon>
        <taxon>Pseudomassariella</taxon>
    </lineage>
</organism>
<comment type="caution">
    <text evidence="2">The sequence shown here is derived from an EMBL/GenBank/DDBJ whole genome shotgun (WGS) entry which is preliminary data.</text>
</comment>
<accession>A0A1Y2DBJ5</accession>
<dbReference type="AlphaFoldDB" id="A0A1Y2DBJ5"/>
<dbReference type="STRING" id="1141098.A0A1Y2DBJ5"/>
<dbReference type="Proteomes" id="UP000193689">
    <property type="component" value="Unassembled WGS sequence"/>
</dbReference>
<keyword evidence="1" id="KW-0732">Signal</keyword>